<comment type="caution">
    <text evidence="3">The sequence shown here is derived from an EMBL/GenBank/DDBJ whole genome shotgun (WGS) entry which is preliminary data.</text>
</comment>
<keyword evidence="2" id="KW-0812">Transmembrane</keyword>
<sequence length="209" mass="22331">MSQSGSLALSSWIPDLVTPHPNSWVAFIASIFRVMAYMILAPIIILTITDIAAWAIARTLGASLDSDSNTTQKPKEARLDHIVQLATKTGERAEIAKVDLVPQLELPHSPSTFATDLRFTTPGEANYELSGLFSPPISRAGSPGISLSSHRLRSFSTSLSAAGSDSEGAIGEGRINKRHGLGMTPMDDGLRASNGDMTRRRAARNSSES</sequence>
<accession>A0A8H7HTK6</accession>
<keyword evidence="2" id="KW-1133">Transmembrane helix</keyword>
<feature type="region of interest" description="Disordered" evidence="1">
    <location>
        <begin position="161"/>
        <end position="209"/>
    </location>
</feature>
<evidence type="ECO:0000313" key="4">
    <source>
        <dbReference type="Proteomes" id="UP000602905"/>
    </source>
</evidence>
<reference evidence="3" key="1">
    <citation type="submission" date="2020-09" db="EMBL/GenBank/DDBJ databases">
        <title>Comparative genome analyses of four rice-infecting Rhizoctonia solani isolates reveal extensive enrichment of homogalacturonan modification genes.</title>
        <authorList>
            <person name="Lee D.-Y."/>
            <person name="Jeon J."/>
            <person name="Kim K.-T."/>
            <person name="Cheong K."/>
            <person name="Song H."/>
            <person name="Choi G."/>
            <person name="Ko J."/>
            <person name="Opiyo S.O."/>
            <person name="Zuo S."/>
            <person name="Madhav S."/>
            <person name="Lee Y.-H."/>
            <person name="Wang G.-L."/>
        </authorList>
    </citation>
    <scope>NUCLEOTIDE SEQUENCE</scope>
    <source>
        <strain evidence="3">AG1-IA WGL</strain>
    </source>
</reference>
<dbReference type="OrthoDB" id="3363417at2759"/>
<feature type="transmembrane region" description="Helical" evidence="2">
    <location>
        <begin position="24"/>
        <end position="48"/>
    </location>
</feature>
<protein>
    <submittedName>
        <fullName evidence="3">Uncharacterized protein</fullName>
    </submittedName>
</protein>
<feature type="non-terminal residue" evidence="3">
    <location>
        <position position="209"/>
    </location>
</feature>
<evidence type="ECO:0000256" key="1">
    <source>
        <dbReference type="SAM" id="MobiDB-lite"/>
    </source>
</evidence>
<evidence type="ECO:0000256" key="2">
    <source>
        <dbReference type="SAM" id="Phobius"/>
    </source>
</evidence>
<dbReference type="EMBL" id="JACYCD010000052">
    <property type="protein sequence ID" value="KAF8706210.1"/>
    <property type="molecule type" value="Genomic_DNA"/>
</dbReference>
<gene>
    <name evidence="3" type="ORF">RHS03_05109</name>
</gene>
<name>A0A8H7HTK6_9AGAM</name>
<dbReference type="Proteomes" id="UP000602905">
    <property type="component" value="Unassembled WGS sequence"/>
</dbReference>
<evidence type="ECO:0000313" key="3">
    <source>
        <dbReference type="EMBL" id="KAF8706210.1"/>
    </source>
</evidence>
<dbReference type="AlphaFoldDB" id="A0A8H7HTK6"/>
<proteinExistence type="predicted"/>
<keyword evidence="2" id="KW-0472">Membrane</keyword>
<organism evidence="3 4">
    <name type="scientific">Rhizoctonia solani</name>
    <dbReference type="NCBI Taxonomy" id="456999"/>
    <lineage>
        <taxon>Eukaryota</taxon>
        <taxon>Fungi</taxon>
        <taxon>Dikarya</taxon>
        <taxon>Basidiomycota</taxon>
        <taxon>Agaricomycotina</taxon>
        <taxon>Agaricomycetes</taxon>
        <taxon>Cantharellales</taxon>
        <taxon>Ceratobasidiaceae</taxon>
        <taxon>Rhizoctonia</taxon>
    </lineage>
</organism>